<dbReference type="InterPro" id="IPR012467">
    <property type="entry name" value="DUF1684"/>
</dbReference>
<comment type="caution">
    <text evidence="2">The sequence shown here is derived from an EMBL/GenBank/DDBJ whole genome shotgun (WGS) entry which is preliminary data.</text>
</comment>
<evidence type="ECO:0000313" key="2">
    <source>
        <dbReference type="EMBL" id="RYJ42861.1"/>
    </source>
</evidence>
<accession>A0A444WAE0</accession>
<dbReference type="PANTHER" id="PTHR41913:SF1">
    <property type="entry name" value="DUF1684 DOMAIN-CONTAINING PROTEIN"/>
    <property type="match status" value="1"/>
</dbReference>
<dbReference type="PANTHER" id="PTHR41913">
    <property type="entry name" value="DUF1684 DOMAIN-CONTAINING PROTEIN"/>
    <property type="match status" value="1"/>
</dbReference>
<evidence type="ECO:0000313" key="3">
    <source>
        <dbReference type="Proteomes" id="UP000289775"/>
    </source>
</evidence>
<protein>
    <submittedName>
        <fullName evidence="2">DUF1684 domain containing protein</fullName>
    </submittedName>
</protein>
<dbReference type="EMBL" id="JUIW01000006">
    <property type="protein sequence ID" value="RYJ42861.1"/>
    <property type="molecule type" value="Genomic_DNA"/>
</dbReference>
<dbReference type="AlphaFoldDB" id="A0A444WAE0"/>
<keyword evidence="3" id="KW-1185">Reference proteome</keyword>
<name>A0A444WAE0_9FLAO</name>
<reference evidence="2 3" key="1">
    <citation type="submission" date="2014-12" db="EMBL/GenBank/DDBJ databases">
        <title>Genome sequence of Flavobacterium beibuense RSKm HC5.</title>
        <authorList>
            <person name="Kim J.F."/>
            <person name="Song J.Y."/>
            <person name="Kwak M.-J."/>
            <person name="Lee S.-W."/>
        </authorList>
    </citation>
    <scope>NUCLEOTIDE SEQUENCE [LARGE SCALE GENOMIC DNA]</scope>
    <source>
        <strain evidence="2 3">RSKm HC5</strain>
    </source>
</reference>
<feature type="signal peptide" evidence="1">
    <location>
        <begin position="1"/>
        <end position="18"/>
    </location>
</feature>
<dbReference type="Pfam" id="PF07920">
    <property type="entry name" value="DUF1684"/>
    <property type="match status" value="1"/>
</dbReference>
<dbReference type="OrthoDB" id="5493262at2"/>
<dbReference type="RefSeq" id="WP_129751087.1">
    <property type="nucleotide sequence ID" value="NZ_JUIW01000006.1"/>
</dbReference>
<gene>
    <name evidence="2" type="ORF">NU09_1960</name>
</gene>
<feature type="chain" id="PRO_5019188280" evidence="1">
    <location>
        <begin position="19"/>
        <end position="200"/>
    </location>
</feature>
<sequence>MKNILTAGILLLSIMAGAQECSKESSLAYQKELNSQYANPEESPLKKEDLKTFKALDFYPVDLEYCVTAKLIRTPDEKPFYMATTTSRKPRYRKFGELVFTLKGKEYKLDVFQSVDMMKIEEYKNSLFLPFTDLTSGNGSYGGGRYIDLKIPAGNTIQIDFNTAYNPYCAYNHDYSCPIPPEQNDILVEIKAGVKEYKKH</sequence>
<keyword evidence="1" id="KW-0732">Signal</keyword>
<evidence type="ECO:0000256" key="1">
    <source>
        <dbReference type="SAM" id="SignalP"/>
    </source>
</evidence>
<proteinExistence type="predicted"/>
<dbReference type="Proteomes" id="UP000289775">
    <property type="component" value="Unassembled WGS sequence"/>
</dbReference>
<organism evidence="2 3">
    <name type="scientific">Flavobacterium beibuense</name>
    <dbReference type="NCBI Taxonomy" id="657326"/>
    <lineage>
        <taxon>Bacteria</taxon>
        <taxon>Pseudomonadati</taxon>
        <taxon>Bacteroidota</taxon>
        <taxon>Flavobacteriia</taxon>
        <taxon>Flavobacteriales</taxon>
        <taxon>Flavobacteriaceae</taxon>
        <taxon>Flavobacterium</taxon>
    </lineage>
</organism>